<dbReference type="Proteomes" id="UP000287605">
    <property type="component" value="Unassembled WGS sequence"/>
</dbReference>
<evidence type="ECO:0000256" key="6">
    <source>
        <dbReference type="ARBA" id="ARBA00022679"/>
    </source>
</evidence>
<dbReference type="SUPFAM" id="SSF52794">
    <property type="entry name" value="PTS system IIB component-like"/>
    <property type="match status" value="1"/>
</dbReference>
<dbReference type="InterPro" id="IPR003352">
    <property type="entry name" value="PTS_EIIC"/>
</dbReference>
<evidence type="ECO:0008006" key="18">
    <source>
        <dbReference type="Google" id="ProtNLM"/>
    </source>
</evidence>
<keyword evidence="2" id="KW-0813">Transport</keyword>
<dbReference type="AlphaFoldDB" id="A0A430AYA1"/>
<feature type="domain" description="PTS EIIC type-2" evidence="15">
    <location>
        <begin position="291"/>
        <end position="624"/>
    </location>
</feature>
<protein>
    <recommendedName>
        <fullName evidence="18">PTS fructose transporter subunit IIA</fullName>
    </recommendedName>
</protein>
<comment type="caution">
    <text evidence="16">The sequence shown here is derived from an EMBL/GenBank/DDBJ whole genome shotgun (WGS) entry which is preliminary data.</text>
</comment>
<evidence type="ECO:0000256" key="4">
    <source>
        <dbReference type="ARBA" id="ARBA00022553"/>
    </source>
</evidence>
<dbReference type="NCBIfam" id="TIGR01427">
    <property type="entry name" value="PTS_IIC_fructo"/>
    <property type="match status" value="1"/>
</dbReference>
<evidence type="ECO:0000256" key="3">
    <source>
        <dbReference type="ARBA" id="ARBA00022475"/>
    </source>
</evidence>
<dbReference type="GO" id="GO:0090563">
    <property type="term" value="F:protein-phosphocysteine-sugar phosphotransferase activity"/>
    <property type="evidence" value="ECO:0007669"/>
    <property type="project" value="TreeGrafter"/>
</dbReference>
<feature type="transmembrane region" description="Helical" evidence="12">
    <location>
        <begin position="454"/>
        <end position="472"/>
    </location>
</feature>
<proteinExistence type="predicted"/>
<name>A0A430AYA1_9ENTE</name>
<evidence type="ECO:0000259" key="14">
    <source>
        <dbReference type="PROSITE" id="PS51099"/>
    </source>
</evidence>
<evidence type="ECO:0000256" key="1">
    <source>
        <dbReference type="ARBA" id="ARBA00004429"/>
    </source>
</evidence>
<evidence type="ECO:0000256" key="9">
    <source>
        <dbReference type="ARBA" id="ARBA00022777"/>
    </source>
</evidence>
<evidence type="ECO:0000256" key="8">
    <source>
        <dbReference type="ARBA" id="ARBA00022692"/>
    </source>
</evidence>
<evidence type="ECO:0000259" key="13">
    <source>
        <dbReference type="PROSITE" id="PS51094"/>
    </source>
</evidence>
<dbReference type="PROSITE" id="PS51104">
    <property type="entry name" value="PTS_EIIC_TYPE_2"/>
    <property type="match status" value="1"/>
</dbReference>
<dbReference type="GO" id="GO:0016301">
    <property type="term" value="F:kinase activity"/>
    <property type="evidence" value="ECO:0007669"/>
    <property type="project" value="UniProtKB-KW"/>
</dbReference>
<keyword evidence="8 12" id="KW-0812">Transmembrane</keyword>
<dbReference type="GO" id="GO:0005351">
    <property type="term" value="F:carbohydrate:proton symporter activity"/>
    <property type="evidence" value="ECO:0007669"/>
    <property type="project" value="InterPro"/>
</dbReference>
<dbReference type="EMBL" id="NGKA01000006">
    <property type="protein sequence ID" value="RSU13037.1"/>
    <property type="molecule type" value="Genomic_DNA"/>
</dbReference>
<evidence type="ECO:0000256" key="11">
    <source>
        <dbReference type="ARBA" id="ARBA00023136"/>
    </source>
</evidence>
<dbReference type="SUPFAM" id="SSF55804">
    <property type="entry name" value="Phoshotransferase/anion transport protein"/>
    <property type="match status" value="1"/>
</dbReference>
<dbReference type="PANTHER" id="PTHR30505:SF0">
    <property type="entry name" value="FRUCTOSE-LIKE PTS SYSTEM EIIBC COMPONENT-RELATED"/>
    <property type="match status" value="1"/>
</dbReference>
<comment type="subcellular location">
    <subcellularLocation>
        <location evidence="1">Cell inner membrane</location>
        <topology evidence="1">Multi-pass membrane protein</topology>
    </subcellularLocation>
</comment>
<keyword evidence="7" id="KW-0598">Phosphotransferase system</keyword>
<feature type="transmembrane region" description="Helical" evidence="12">
    <location>
        <begin position="410"/>
        <end position="434"/>
    </location>
</feature>
<dbReference type="Pfam" id="PF02302">
    <property type="entry name" value="PTS_IIB"/>
    <property type="match status" value="1"/>
</dbReference>
<keyword evidence="10 12" id="KW-1133">Transmembrane helix</keyword>
<dbReference type="CDD" id="cd05569">
    <property type="entry name" value="PTS_IIB_fructose"/>
    <property type="match status" value="1"/>
</dbReference>
<dbReference type="InterPro" id="IPR016152">
    <property type="entry name" value="PTrfase/Anion_transptr"/>
</dbReference>
<dbReference type="InterPro" id="IPR002178">
    <property type="entry name" value="PTS_EIIA_type-2_dom"/>
</dbReference>
<dbReference type="InterPro" id="IPR006327">
    <property type="entry name" value="PTS_IIC_fruc"/>
</dbReference>
<dbReference type="InterPro" id="IPR050864">
    <property type="entry name" value="Bacterial_PTS_Sugar_Transport"/>
</dbReference>
<evidence type="ECO:0000256" key="12">
    <source>
        <dbReference type="SAM" id="Phobius"/>
    </source>
</evidence>
<dbReference type="InterPro" id="IPR003501">
    <property type="entry name" value="PTS_EIIB_2/3"/>
</dbReference>
<feature type="domain" description="PTS EIIA type-2" evidence="13">
    <location>
        <begin position="5"/>
        <end position="149"/>
    </location>
</feature>
<dbReference type="PROSITE" id="PS51094">
    <property type="entry name" value="PTS_EIIA_TYPE_2"/>
    <property type="match status" value="1"/>
</dbReference>
<evidence type="ECO:0000256" key="10">
    <source>
        <dbReference type="ARBA" id="ARBA00022989"/>
    </source>
</evidence>
<dbReference type="InterPro" id="IPR013014">
    <property type="entry name" value="PTS_EIIC_2"/>
</dbReference>
<evidence type="ECO:0000256" key="7">
    <source>
        <dbReference type="ARBA" id="ARBA00022683"/>
    </source>
</evidence>
<dbReference type="InterPro" id="IPR003353">
    <property type="entry name" value="PTS_IIB_fruc"/>
</dbReference>
<dbReference type="Pfam" id="PF00359">
    <property type="entry name" value="PTS_EIIA_2"/>
    <property type="match status" value="1"/>
</dbReference>
<keyword evidence="11 12" id="KW-0472">Membrane</keyword>
<dbReference type="Gene3D" id="3.40.930.10">
    <property type="entry name" value="Mannitol-specific EII, Chain A"/>
    <property type="match status" value="1"/>
</dbReference>
<evidence type="ECO:0000256" key="2">
    <source>
        <dbReference type="ARBA" id="ARBA00022448"/>
    </source>
</evidence>
<feature type="transmembrane region" description="Helical" evidence="12">
    <location>
        <begin position="333"/>
        <end position="359"/>
    </location>
</feature>
<evidence type="ECO:0000256" key="5">
    <source>
        <dbReference type="ARBA" id="ARBA00022597"/>
    </source>
</evidence>
<dbReference type="PANTHER" id="PTHR30505">
    <property type="entry name" value="FRUCTOSE-LIKE PERMEASE"/>
    <property type="match status" value="1"/>
</dbReference>
<reference evidence="16 17" key="1">
    <citation type="submission" date="2017-05" db="EMBL/GenBank/DDBJ databases">
        <title>Vagococcus spp. assemblies.</title>
        <authorList>
            <person name="Gulvik C.A."/>
        </authorList>
    </citation>
    <scope>NUCLEOTIDE SEQUENCE [LARGE SCALE GENOMIC DNA]</scope>
    <source>
        <strain evidence="16 17">CCUG 51432</strain>
    </source>
</reference>
<evidence type="ECO:0000313" key="17">
    <source>
        <dbReference type="Proteomes" id="UP000287605"/>
    </source>
</evidence>
<sequence length="627" mass="67084">MKLLDIFNKDAIKLDMTVKDKEDLYQKMANDLKGFGAIKDESKFMTALQERDAQSPTAIGDGVAIPHGVSETVEKPFVLYYRLASPISYEALDDQPIKHVFMLAIPNDLRNNQVKILSDISVLLLDEGFRKVIDSEDDPNEIVAFIQNQKKESSHQVPTHASAKKIVAVTACTTGIAHTFMAEKSLYTAAEKLGVQINVETQGAGGVEHQLTAEQIAGADAVILAIEKGIDESRFAGKDVLKISPGKAIKEGLHVIEDAIDKKGTFKMASHSTESAEIGSSQSSQNKTKSFYQHMLSGVSSMIPIVVAGGILIALSFSFGITAFENEGTLPWALFQIGNVSAFTLMFPVLAGFIAYDIADKPGFAPGIIAGLVAHNTGSGFFGALVAGYLAGYLALFINRKLPFPKSIQGLKTIVFIPVVTTLIVGLVTIFVIGTPIAYLQEIVMNFLSSLSDNNTGIVVLSLVFSLLYFDLGGPISKMVYSFGLAALSEKIYGPMGAIMVIGMVPPIGMALATLIRPKLFELEEREAGKTALILGMSFITEGAIPFLIAKPKSSVPSFMIGGFVGSLVSFSLGLEITAPHGGLFLALIPNAINNVLYFLIALIAGSLACALSMIVLTNKFNKTAKN</sequence>
<dbReference type="InterPro" id="IPR036095">
    <property type="entry name" value="PTS_EIIB-like_sf"/>
</dbReference>
<keyword evidence="17" id="KW-1185">Reference proteome</keyword>
<dbReference type="PROSITE" id="PS51099">
    <property type="entry name" value="PTS_EIIB_TYPE_2"/>
    <property type="match status" value="1"/>
</dbReference>
<feature type="transmembrane region" description="Helical" evidence="12">
    <location>
        <begin position="556"/>
        <end position="575"/>
    </location>
</feature>
<dbReference type="Pfam" id="PF02378">
    <property type="entry name" value="PTS_EIIC"/>
    <property type="match status" value="1"/>
</dbReference>
<dbReference type="NCBIfam" id="TIGR00848">
    <property type="entry name" value="fruA"/>
    <property type="match status" value="1"/>
</dbReference>
<dbReference type="CDD" id="cd00211">
    <property type="entry name" value="PTS_IIA_fru"/>
    <property type="match status" value="1"/>
</dbReference>
<feature type="transmembrane region" description="Helical" evidence="12">
    <location>
        <begin position="595"/>
        <end position="617"/>
    </location>
</feature>
<feature type="transmembrane region" description="Helical" evidence="12">
    <location>
        <begin position="492"/>
        <end position="516"/>
    </location>
</feature>
<dbReference type="PROSITE" id="PS00372">
    <property type="entry name" value="PTS_EIIA_TYPE_2_HIS"/>
    <property type="match status" value="1"/>
</dbReference>
<feature type="transmembrane region" description="Helical" evidence="12">
    <location>
        <begin position="528"/>
        <end position="549"/>
    </location>
</feature>
<evidence type="ECO:0000259" key="15">
    <source>
        <dbReference type="PROSITE" id="PS51104"/>
    </source>
</evidence>
<keyword evidence="9" id="KW-0418">Kinase</keyword>
<evidence type="ECO:0000313" key="16">
    <source>
        <dbReference type="EMBL" id="RSU13037.1"/>
    </source>
</evidence>
<dbReference type="RefSeq" id="WP_126808041.1">
    <property type="nucleotide sequence ID" value="NZ_NGKA01000006.1"/>
</dbReference>
<accession>A0A430AYA1</accession>
<feature type="transmembrane region" description="Helical" evidence="12">
    <location>
        <begin position="379"/>
        <end position="398"/>
    </location>
</feature>
<dbReference type="InterPro" id="IPR004715">
    <property type="entry name" value="PTS_IIA_fruc"/>
</dbReference>
<dbReference type="GO" id="GO:0009401">
    <property type="term" value="P:phosphoenolpyruvate-dependent sugar phosphotransferase system"/>
    <property type="evidence" value="ECO:0007669"/>
    <property type="project" value="UniProtKB-KW"/>
</dbReference>
<gene>
    <name evidence="16" type="ORF">CBF29_05040</name>
</gene>
<dbReference type="Gene3D" id="3.40.50.2300">
    <property type="match status" value="1"/>
</dbReference>
<keyword evidence="5" id="KW-0762">Sugar transport</keyword>
<keyword evidence="4" id="KW-0597">Phosphoprotein</keyword>
<dbReference type="InterPro" id="IPR013011">
    <property type="entry name" value="PTS_EIIB_2"/>
</dbReference>
<feature type="transmembrane region" description="Helical" evidence="12">
    <location>
        <begin position="295"/>
        <end position="321"/>
    </location>
</feature>
<dbReference type="OrthoDB" id="9782569at2"/>
<keyword evidence="3" id="KW-1003">Cell membrane</keyword>
<dbReference type="GO" id="GO:0022877">
    <property type="term" value="F:protein-N(PI)-phosphohistidine-fructose phosphotransferase system transporter activity"/>
    <property type="evidence" value="ECO:0007669"/>
    <property type="project" value="InterPro"/>
</dbReference>
<feature type="domain" description="PTS EIIB type-2" evidence="14">
    <location>
        <begin position="164"/>
        <end position="261"/>
    </location>
</feature>
<dbReference type="NCBIfam" id="TIGR00829">
    <property type="entry name" value="FRU"/>
    <property type="match status" value="1"/>
</dbReference>
<organism evidence="16 17">
    <name type="scientific">Vagococcus elongatus</name>
    <dbReference type="NCBI Taxonomy" id="180344"/>
    <lineage>
        <taxon>Bacteria</taxon>
        <taxon>Bacillati</taxon>
        <taxon>Bacillota</taxon>
        <taxon>Bacilli</taxon>
        <taxon>Lactobacillales</taxon>
        <taxon>Enterococcaceae</taxon>
        <taxon>Vagococcus</taxon>
    </lineage>
</organism>
<dbReference type="GO" id="GO:0005886">
    <property type="term" value="C:plasma membrane"/>
    <property type="evidence" value="ECO:0007669"/>
    <property type="project" value="UniProtKB-SubCell"/>
</dbReference>
<keyword evidence="6" id="KW-0808">Transferase</keyword>